<dbReference type="PANTHER" id="PTHR13847">
    <property type="entry name" value="SARCOSINE DEHYDROGENASE-RELATED"/>
    <property type="match status" value="1"/>
</dbReference>
<name>A0A857JB74_9BURK</name>
<keyword evidence="4" id="KW-1185">Reference proteome</keyword>
<dbReference type="Pfam" id="PF01266">
    <property type="entry name" value="DAO"/>
    <property type="match status" value="1"/>
</dbReference>
<dbReference type="PANTHER" id="PTHR13847:SF289">
    <property type="entry name" value="GLYCINE OXIDASE"/>
    <property type="match status" value="1"/>
</dbReference>
<evidence type="ECO:0000313" key="4">
    <source>
        <dbReference type="Proteomes" id="UP000464787"/>
    </source>
</evidence>
<reference evidence="3 4" key="1">
    <citation type="submission" date="2020-01" db="EMBL/GenBank/DDBJ databases">
        <title>Genome sequencing of strain KACC 21265.</title>
        <authorList>
            <person name="Heo J."/>
            <person name="Kim S.-J."/>
            <person name="Kim J.-S."/>
            <person name="Hong S.-B."/>
            <person name="Kwon S.-W."/>
        </authorList>
    </citation>
    <scope>NUCLEOTIDE SEQUENCE [LARGE SCALE GENOMIC DNA]</scope>
    <source>
        <strain evidence="3 4">KACC 21265</strain>
    </source>
</reference>
<gene>
    <name evidence="3" type="ORF">GT347_24875</name>
</gene>
<dbReference type="Gene3D" id="3.50.50.60">
    <property type="entry name" value="FAD/NAD(P)-binding domain"/>
    <property type="match status" value="2"/>
</dbReference>
<evidence type="ECO:0000256" key="1">
    <source>
        <dbReference type="ARBA" id="ARBA00023002"/>
    </source>
</evidence>
<evidence type="ECO:0000259" key="2">
    <source>
        <dbReference type="Pfam" id="PF01266"/>
    </source>
</evidence>
<dbReference type="GO" id="GO:0016491">
    <property type="term" value="F:oxidoreductase activity"/>
    <property type="evidence" value="ECO:0007669"/>
    <property type="project" value="UniProtKB-KW"/>
</dbReference>
<dbReference type="Gene3D" id="3.30.9.10">
    <property type="entry name" value="D-Amino Acid Oxidase, subunit A, domain 2"/>
    <property type="match status" value="1"/>
</dbReference>
<keyword evidence="1" id="KW-0560">Oxidoreductase</keyword>
<organism evidence="3 4">
    <name type="scientific">Xylophilus rhododendri</name>
    <dbReference type="NCBI Taxonomy" id="2697032"/>
    <lineage>
        <taxon>Bacteria</taxon>
        <taxon>Pseudomonadati</taxon>
        <taxon>Pseudomonadota</taxon>
        <taxon>Betaproteobacteria</taxon>
        <taxon>Burkholderiales</taxon>
        <taxon>Xylophilus</taxon>
    </lineage>
</organism>
<dbReference type="EMBL" id="CP047650">
    <property type="protein sequence ID" value="QHJ00938.1"/>
    <property type="molecule type" value="Genomic_DNA"/>
</dbReference>
<accession>A0A857JB74</accession>
<dbReference type="GO" id="GO:0005737">
    <property type="term" value="C:cytoplasm"/>
    <property type="evidence" value="ECO:0007669"/>
    <property type="project" value="TreeGrafter"/>
</dbReference>
<dbReference type="SUPFAM" id="SSF54373">
    <property type="entry name" value="FAD-linked reductases, C-terminal domain"/>
    <property type="match status" value="1"/>
</dbReference>
<dbReference type="Proteomes" id="UP000464787">
    <property type="component" value="Chromosome"/>
</dbReference>
<sequence>MRQTEMRTALVVGAGIVGLTVAKALMDGGHAVRLVDPSAPGSGCSSGNSGALSSGSVAPLAMPGLLRSTLPMLLDPAGPLYVPLRYWPRAASWLWQFGRAAQPRRVAAIADALHALLRGSVDHHAALAREVGCAELVRRTGQLHLYPDAQAVGKDAAGWALKQSHGLRLEALDAGAIAELEPAVDNRAYTAGYYLPDEGSVSDPLRYCQAIAAWLRQQGAVFETARIDRLQRLPRGWQASAGERGWSADHVVICAGAWSAELLRTLQIKAPLQTQRGYHLQYPEIDGLLSRVVVLADRKVFINPMLGGLRVGGTVEIDALDEPPHLERARRLEQHLQAGLRVPLKLGQPSSWMGHRPCMPDSMPVIGEVPGRAGLWCAFGHGHLGLTGSVNTARWIADAVAGKPLDAAARHFSVARFA</sequence>
<dbReference type="SUPFAM" id="SSF51905">
    <property type="entry name" value="FAD/NAD(P)-binding domain"/>
    <property type="match status" value="1"/>
</dbReference>
<proteinExistence type="predicted"/>
<dbReference type="InterPro" id="IPR006076">
    <property type="entry name" value="FAD-dep_OxRdtase"/>
</dbReference>
<evidence type="ECO:0000313" key="3">
    <source>
        <dbReference type="EMBL" id="QHJ00938.1"/>
    </source>
</evidence>
<protein>
    <submittedName>
        <fullName evidence="3">FAD-dependent oxidoreductase</fullName>
    </submittedName>
</protein>
<feature type="domain" description="FAD dependent oxidoreductase" evidence="2">
    <location>
        <begin position="10"/>
        <end position="398"/>
    </location>
</feature>
<dbReference type="KEGG" id="xyk:GT347_24875"/>
<dbReference type="AlphaFoldDB" id="A0A857JB74"/>
<dbReference type="InterPro" id="IPR036188">
    <property type="entry name" value="FAD/NAD-bd_sf"/>
</dbReference>